<proteinExistence type="predicted"/>
<reference evidence="2 3" key="1">
    <citation type="journal article" date="2016" name="Sci. Rep.">
        <title>The Dendrobium catenatum Lindl. genome sequence provides insights into polysaccharide synthase, floral development and adaptive evolution.</title>
        <authorList>
            <person name="Zhang G.Q."/>
            <person name="Xu Q."/>
            <person name="Bian C."/>
            <person name="Tsai W.C."/>
            <person name="Yeh C.M."/>
            <person name="Liu K.W."/>
            <person name="Yoshida K."/>
            <person name="Zhang L.S."/>
            <person name="Chang S.B."/>
            <person name="Chen F."/>
            <person name="Shi Y."/>
            <person name="Su Y.Y."/>
            <person name="Zhang Y.Q."/>
            <person name="Chen L.J."/>
            <person name="Yin Y."/>
            <person name="Lin M."/>
            <person name="Huang H."/>
            <person name="Deng H."/>
            <person name="Wang Z.W."/>
            <person name="Zhu S.L."/>
            <person name="Zhao X."/>
            <person name="Deng C."/>
            <person name="Niu S.C."/>
            <person name="Huang J."/>
            <person name="Wang M."/>
            <person name="Liu G.H."/>
            <person name="Yang H.J."/>
            <person name="Xiao X.J."/>
            <person name="Hsiao Y.Y."/>
            <person name="Wu W.L."/>
            <person name="Chen Y.Y."/>
            <person name="Mitsuda N."/>
            <person name="Ohme-Takagi M."/>
            <person name="Luo Y.B."/>
            <person name="Van de Peer Y."/>
            <person name="Liu Z.J."/>
        </authorList>
    </citation>
    <scope>NUCLEOTIDE SEQUENCE [LARGE SCALE GENOMIC DNA]</scope>
    <source>
        <tissue evidence="2">The whole plant</tissue>
    </source>
</reference>
<evidence type="ECO:0000313" key="2">
    <source>
        <dbReference type="EMBL" id="PKU70531.1"/>
    </source>
</evidence>
<gene>
    <name evidence="2" type="ORF">MA16_Dca008648</name>
</gene>
<evidence type="ECO:0000313" key="3">
    <source>
        <dbReference type="Proteomes" id="UP000233837"/>
    </source>
</evidence>
<dbReference type="AlphaFoldDB" id="A0A2I0W4E9"/>
<accession>A0A2I0W4E9</accession>
<reference evidence="2 3" key="2">
    <citation type="journal article" date="2017" name="Nature">
        <title>The Apostasia genome and the evolution of orchids.</title>
        <authorList>
            <person name="Zhang G.Q."/>
            <person name="Liu K.W."/>
            <person name="Li Z."/>
            <person name="Lohaus R."/>
            <person name="Hsiao Y.Y."/>
            <person name="Niu S.C."/>
            <person name="Wang J.Y."/>
            <person name="Lin Y.C."/>
            <person name="Xu Q."/>
            <person name="Chen L.J."/>
            <person name="Yoshida K."/>
            <person name="Fujiwara S."/>
            <person name="Wang Z.W."/>
            <person name="Zhang Y.Q."/>
            <person name="Mitsuda N."/>
            <person name="Wang M."/>
            <person name="Liu G.H."/>
            <person name="Pecoraro L."/>
            <person name="Huang H.X."/>
            <person name="Xiao X.J."/>
            <person name="Lin M."/>
            <person name="Wu X.Y."/>
            <person name="Wu W.L."/>
            <person name="Chen Y.Y."/>
            <person name="Chang S.B."/>
            <person name="Sakamoto S."/>
            <person name="Ohme-Takagi M."/>
            <person name="Yagi M."/>
            <person name="Zeng S.J."/>
            <person name="Shen C.Y."/>
            <person name="Yeh C.M."/>
            <person name="Luo Y.B."/>
            <person name="Tsai W.C."/>
            <person name="Van de Peer Y."/>
            <person name="Liu Z.J."/>
        </authorList>
    </citation>
    <scope>NUCLEOTIDE SEQUENCE [LARGE SCALE GENOMIC DNA]</scope>
    <source>
        <tissue evidence="2">The whole plant</tissue>
    </source>
</reference>
<keyword evidence="3" id="KW-1185">Reference proteome</keyword>
<feature type="compositionally biased region" description="Polar residues" evidence="1">
    <location>
        <begin position="84"/>
        <end position="94"/>
    </location>
</feature>
<name>A0A2I0W4E9_9ASPA</name>
<sequence>MTTSNNTNAKRLKMSSSDPLQMKELVTTNAKNDNKLFSCCPLQKSSSSTTPDSVTAHLRQQSSQSHNVSFNASRIASPVLSKDTPCSSMNTANQKGKLRSFNGFGDGIRRALPFQESDNIAGGSYFKRTNTSCNTHGRN</sequence>
<evidence type="ECO:0000256" key="1">
    <source>
        <dbReference type="SAM" id="MobiDB-lite"/>
    </source>
</evidence>
<dbReference type="Proteomes" id="UP000233837">
    <property type="component" value="Unassembled WGS sequence"/>
</dbReference>
<feature type="region of interest" description="Disordered" evidence="1">
    <location>
        <begin position="44"/>
        <end position="101"/>
    </location>
</feature>
<protein>
    <submittedName>
        <fullName evidence="2">Uncharacterized protein</fullName>
    </submittedName>
</protein>
<dbReference type="EMBL" id="KZ502926">
    <property type="protein sequence ID" value="PKU70531.1"/>
    <property type="molecule type" value="Genomic_DNA"/>
</dbReference>
<feature type="compositionally biased region" description="Polar residues" evidence="1">
    <location>
        <begin position="44"/>
        <end position="74"/>
    </location>
</feature>
<organism evidence="2 3">
    <name type="scientific">Dendrobium catenatum</name>
    <dbReference type="NCBI Taxonomy" id="906689"/>
    <lineage>
        <taxon>Eukaryota</taxon>
        <taxon>Viridiplantae</taxon>
        <taxon>Streptophyta</taxon>
        <taxon>Embryophyta</taxon>
        <taxon>Tracheophyta</taxon>
        <taxon>Spermatophyta</taxon>
        <taxon>Magnoliopsida</taxon>
        <taxon>Liliopsida</taxon>
        <taxon>Asparagales</taxon>
        <taxon>Orchidaceae</taxon>
        <taxon>Epidendroideae</taxon>
        <taxon>Malaxideae</taxon>
        <taxon>Dendrobiinae</taxon>
        <taxon>Dendrobium</taxon>
    </lineage>
</organism>